<proteinExistence type="predicted"/>
<sequence length="88" mass="9091">MQDTRGVPVSAACVEMGTCFLCKGVLVCVRAGRFEALLLLLSLLPSVCGCSVLQPLSVCPFLPLCLSVCLSVGYVVCLQPQTGSAIAA</sequence>
<reference evidence="1" key="1">
    <citation type="submission" date="2014-11" db="EMBL/GenBank/DDBJ databases">
        <authorList>
            <person name="Amaro Gonzalez C."/>
        </authorList>
    </citation>
    <scope>NUCLEOTIDE SEQUENCE</scope>
</reference>
<protein>
    <submittedName>
        <fullName evidence="1">Uncharacterized protein</fullName>
    </submittedName>
</protein>
<dbReference type="AlphaFoldDB" id="A0A0E9X580"/>
<evidence type="ECO:0000313" key="1">
    <source>
        <dbReference type="EMBL" id="JAH96833.1"/>
    </source>
</evidence>
<reference evidence="1" key="2">
    <citation type="journal article" date="2015" name="Fish Shellfish Immunol.">
        <title>Early steps in the European eel (Anguilla anguilla)-Vibrio vulnificus interaction in the gills: Role of the RtxA13 toxin.</title>
        <authorList>
            <person name="Callol A."/>
            <person name="Pajuelo D."/>
            <person name="Ebbesson L."/>
            <person name="Teles M."/>
            <person name="MacKenzie S."/>
            <person name="Amaro C."/>
        </authorList>
    </citation>
    <scope>NUCLEOTIDE SEQUENCE</scope>
</reference>
<accession>A0A0E9X580</accession>
<organism evidence="1">
    <name type="scientific">Anguilla anguilla</name>
    <name type="common">European freshwater eel</name>
    <name type="synonym">Muraena anguilla</name>
    <dbReference type="NCBI Taxonomy" id="7936"/>
    <lineage>
        <taxon>Eukaryota</taxon>
        <taxon>Metazoa</taxon>
        <taxon>Chordata</taxon>
        <taxon>Craniata</taxon>
        <taxon>Vertebrata</taxon>
        <taxon>Euteleostomi</taxon>
        <taxon>Actinopterygii</taxon>
        <taxon>Neopterygii</taxon>
        <taxon>Teleostei</taxon>
        <taxon>Anguilliformes</taxon>
        <taxon>Anguillidae</taxon>
        <taxon>Anguilla</taxon>
    </lineage>
</organism>
<dbReference type="EMBL" id="GBXM01011744">
    <property type="protein sequence ID" value="JAH96833.1"/>
    <property type="molecule type" value="Transcribed_RNA"/>
</dbReference>
<name>A0A0E9X580_ANGAN</name>